<comment type="similarity">
    <text evidence="2">Belongs to the MLO family.</text>
</comment>
<feature type="region of interest" description="Disordered" evidence="8">
    <location>
        <begin position="197"/>
        <end position="222"/>
    </location>
</feature>
<dbReference type="EMBL" id="JACBKZ010000004">
    <property type="protein sequence ID" value="KAF5951985.1"/>
    <property type="molecule type" value="Genomic_DNA"/>
</dbReference>
<feature type="transmembrane region" description="Helical" evidence="9">
    <location>
        <begin position="7"/>
        <end position="23"/>
    </location>
</feature>
<evidence type="ECO:0000256" key="8">
    <source>
        <dbReference type="SAM" id="MobiDB-lite"/>
    </source>
</evidence>
<dbReference type="Proteomes" id="UP000593564">
    <property type="component" value="Unassembled WGS sequence"/>
</dbReference>
<gene>
    <name evidence="10" type="ORF">HYC85_009929</name>
</gene>
<reference evidence="10 11" key="2">
    <citation type="submission" date="2020-07" db="EMBL/GenBank/DDBJ databases">
        <title>Genome assembly of wild tea tree DASZ reveals pedigree and selection history of tea varieties.</title>
        <authorList>
            <person name="Zhang W."/>
        </authorList>
    </citation>
    <scope>NUCLEOTIDE SEQUENCE [LARGE SCALE GENOMIC DNA]</scope>
    <source>
        <strain evidence="11">cv. G240</strain>
        <tissue evidence="10">Leaf</tissue>
    </source>
</reference>
<comment type="subcellular location">
    <subcellularLocation>
        <location evidence="1">Membrane</location>
        <topology evidence="1">Multi-pass membrane protein</topology>
    </subcellularLocation>
</comment>
<keyword evidence="11" id="KW-1185">Reference proteome</keyword>
<dbReference type="Pfam" id="PF03094">
    <property type="entry name" value="Mlo"/>
    <property type="match status" value="2"/>
</dbReference>
<keyword evidence="7" id="KW-0568">Pathogenesis-related protein</keyword>
<dbReference type="GO" id="GO:0006952">
    <property type="term" value="P:defense response"/>
    <property type="evidence" value="ECO:0007669"/>
    <property type="project" value="UniProtKB-KW"/>
</dbReference>
<dbReference type="AlphaFoldDB" id="A0A7J7HHD1"/>
<dbReference type="InterPro" id="IPR004326">
    <property type="entry name" value="Mlo"/>
</dbReference>
<dbReference type="PANTHER" id="PTHR31942:SF9">
    <property type="entry name" value="MLO-LIKE PROTEIN 4"/>
    <property type="match status" value="1"/>
</dbReference>
<organism evidence="10 11">
    <name type="scientific">Camellia sinensis</name>
    <name type="common">Tea plant</name>
    <name type="synonym">Thea sinensis</name>
    <dbReference type="NCBI Taxonomy" id="4442"/>
    <lineage>
        <taxon>Eukaryota</taxon>
        <taxon>Viridiplantae</taxon>
        <taxon>Streptophyta</taxon>
        <taxon>Embryophyta</taxon>
        <taxon>Tracheophyta</taxon>
        <taxon>Spermatophyta</taxon>
        <taxon>Magnoliopsida</taxon>
        <taxon>eudicotyledons</taxon>
        <taxon>Gunneridae</taxon>
        <taxon>Pentapetalae</taxon>
        <taxon>asterids</taxon>
        <taxon>Ericales</taxon>
        <taxon>Theaceae</taxon>
        <taxon>Camellia</taxon>
    </lineage>
</organism>
<proteinExistence type="inferred from homology"/>
<feature type="transmembrane region" description="Helical" evidence="9">
    <location>
        <begin position="29"/>
        <end position="51"/>
    </location>
</feature>
<dbReference type="GO" id="GO:0016020">
    <property type="term" value="C:membrane"/>
    <property type="evidence" value="ECO:0007669"/>
    <property type="project" value="UniProtKB-SubCell"/>
</dbReference>
<evidence type="ECO:0000256" key="7">
    <source>
        <dbReference type="ARBA" id="ARBA00023265"/>
    </source>
</evidence>
<evidence type="ECO:0000256" key="9">
    <source>
        <dbReference type="SAM" id="Phobius"/>
    </source>
</evidence>
<sequence length="231" mass="26152">MVQFCSWPLWGYAILCIFINIHGSNIYFWLSFIPAINAFEMATFIWSLWGFKLRSCFMDNHAMIIIRLISGVLVQFWCSYSTVPLNVLITQMGSKCKKAVIAESVRESLHTWCKRVRARSKRDALHSLATRSTCSLESIIDERDEIITVGSGTLSRSSSIGTLDHVELNVTSATEQLEKFFETSIPTQHELSFQMPENPSETVADGAEDDNYFHGGEGGNDETLFELFQKT</sequence>
<evidence type="ECO:0000256" key="6">
    <source>
        <dbReference type="ARBA" id="ARBA00023136"/>
    </source>
</evidence>
<protein>
    <recommendedName>
        <fullName evidence="12">MLO-like protein</fullName>
    </recommendedName>
</protein>
<evidence type="ECO:0000313" key="10">
    <source>
        <dbReference type="EMBL" id="KAF5951985.1"/>
    </source>
</evidence>
<keyword evidence="3 9" id="KW-0812">Transmembrane</keyword>
<evidence type="ECO:0000256" key="3">
    <source>
        <dbReference type="ARBA" id="ARBA00022692"/>
    </source>
</evidence>
<keyword evidence="6 9" id="KW-0472">Membrane</keyword>
<evidence type="ECO:0000256" key="2">
    <source>
        <dbReference type="ARBA" id="ARBA00006574"/>
    </source>
</evidence>
<comment type="caution">
    <text evidence="10">The sequence shown here is derived from an EMBL/GenBank/DDBJ whole genome shotgun (WGS) entry which is preliminary data.</text>
</comment>
<keyword evidence="5 9" id="KW-1133">Transmembrane helix</keyword>
<evidence type="ECO:0000313" key="11">
    <source>
        <dbReference type="Proteomes" id="UP000593564"/>
    </source>
</evidence>
<dbReference type="PANTHER" id="PTHR31942">
    <property type="entry name" value="MLO-LIKE PROTEIN 1"/>
    <property type="match status" value="1"/>
</dbReference>
<evidence type="ECO:0000256" key="5">
    <source>
        <dbReference type="ARBA" id="ARBA00022989"/>
    </source>
</evidence>
<name>A0A7J7HHD1_CAMSI</name>
<evidence type="ECO:0008006" key="12">
    <source>
        <dbReference type="Google" id="ProtNLM"/>
    </source>
</evidence>
<feature type="transmembrane region" description="Helical" evidence="9">
    <location>
        <begin position="63"/>
        <end position="83"/>
    </location>
</feature>
<accession>A0A7J7HHD1</accession>
<evidence type="ECO:0000256" key="4">
    <source>
        <dbReference type="ARBA" id="ARBA00022821"/>
    </source>
</evidence>
<evidence type="ECO:0000256" key="1">
    <source>
        <dbReference type="ARBA" id="ARBA00004141"/>
    </source>
</evidence>
<reference evidence="11" key="1">
    <citation type="journal article" date="2020" name="Nat. Commun.">
        <title>Genome assembly of wild tea tree DASZ reveals pedigree and selection history of tea varieties.</title>
        <authorList>
            <person name="Zhang W."/>
            <person name="Zhang Y."/>
            <person name="Qiu H."/>
            <person name="Guo Y."/>
            <person name="Wan H."/>
            <person name="Zhang X."/>
            <person name="Scossa F."/>
            <person name="Alseekh S."/>
            <person name="Zhang Q."/>
            <person name="Wang P."/>
            <person name="Xu L."/>
            <person name="Schmidt M.H."/>
            <person name="Jia X."/>
            <person name="Li D."/>
            <person name="Zhu A."/>
            <person name="Guo F."/>
            <person name="Chen W."/>
            <person name="Ni D."/>
            <person name="Usadel B."/>
            <person name="Fernie A.R."/>
            <person name="Wen W."/>
        </authorList>
    </citation>
    <scope>NUCLEOTIDE SEQUENCE [LARGE SCALE GENOMIC DNA]</scope>
    <source>
        <strain evidence="11">cv. G240</strain>
    </source>
</reference>
<keyword evidence="4" id="KW-0611">Plant defense</keyword>